<dbReference type="GO" id="GO:0004309">
    <property type="term" value="F:exopolyphosphatase activity"/>
    <property type="evidence" value="ECO:0007669"/>
    <property type="project" value="UniProtKB-EC"/>
</dbReference>
<dbReference type="Gene3D" id="1.10.3210.10">
    <property type="entry name" value="Hypothetical protein af1432"/>
    <property type="match status" value="1"/>
</dbReference>
<feature type="domain" description="Ppx/GppA phosphatase N-terminal" evidence="3">
    <location>
        <begin position="25"/>
        <end position="297"/>
    </location>
</feature>
<name>A0A6J4SSB3_9ACTN</name>
<gene>
    <name evidence="5" type="ORF">AVDCRST_MAG67-2351</name>
</gene>
<evidence type="ECO:0000256" key="2">
    <source>
        <dbReference type="ARBA" id="ARBA00022801"/>
    </source>
</evidence>
<dbReference type="InterPro" id="IPR050273">
    <property type="entry name" value="GppA/Ppx_hydrolase"/>
</dbReference>
<evidence type="ECO:0000259" key="4">
    <source>
        <dbReference type="Pfam" id="PF21447"/>
    </source>
</evidence>
<dbReference type="EMBL" id="CADCVQ010000087">
    <property type="protein sequence ID" value="CAA9503937.1"/>
    <property type="molecule type" value="Genomic_DNA"/>
</dbReference>
<dbReference type="SUPFAM" id="SSF53067">
    <property type="entry name" value="Actin-like ATPase domain"/>
    <property type="match status" value="2"/>
</dbReference>
<protein>
    <submittedName>
        <fullName evidence="5">Exopolyphosphatase</fullName>
        <ecNumber evidence="5">3.6.1.11</ecNumber>
    </submittedName>
</protein>
<dbReference type="CDD" id="cd00077">
    <property type="entry name" value="HDc"/>
    <property type="match status" value="1"/>
</dbReference>
<dbReference type="InterPro" id="IPR048950">
    <property type="entry name" value="Ppx_GppA_C"/>
</dbReference>
<reference evidence="5" key="1">
    <citation type="submission" date="2020-02" db="EMBL/GenBank/DDBJ databases">
        <authorList>
            <person name="Meier V. D."/>
        </authorList>
    </citation>
    <scope>NUCLEOTIDE SEQUENCE</scope>
    <source>
        <strain evidence="5">AVDCRST_MAG67</strain>
    </source>
</reference>
<dbReference type="Gene3D" id="3.30.420.150">
    <property type="entry name" value="Exopolyphosphatase. Domain 2"/>
    <property type="match status" value="1"/>
</dbReference>
<dbReference type="PIRSF" id="PIRSF001267">
    <property type="entry name" value="Pyrophosphatase_GppA_Ppx"/>
    <property type="match status" value="1"/>
</dbReference>
<dbReference type="InterPro" id="IPR030673">
    <property type="entry name" value="PyroPPase_GppA_Ppx"/>
</dbReference>
<dbReference type="InterPro" id="IPR043129">
    <property type="entry name" value="ATPase_NBD"/>
</dbReference>
<organism evidence="5">
    <name type="scientific">uncultured Solirubrobacteraceae bacterium</name>
    <dbReference type="NCBI Taxonomy" id="1162706"/>
    <lineage>
        <taxon>Bacteria</taxon>
        <taxon>Bacillati</taxon>
        <taxon>Actinomycetota</taxon>
        <taxon>Thermoleophilia</taxon>
        <taxon>Solirubrobacterales</taxon>
        <taxon>Solirubrobacteraceae</taxon>
        <taxon>environmental samples</taxon>
    </lineage>
</organism>
<dbReference type="SUPFAM" id="SSF109604">
    <property type="entry name" value="HD-domain/PDEase-like"/>
    <property type="match status" value="1"/>
</dbReference>
<dbReference type="AlphaFoldDB" id="A0A6J4SSB3"/>
<dbReference type="PANTHER" id="PTHR30005">
    <property type="entry name" value="EXOPOLYPHOSPHATASE"/>
    <property type="match status" value="1"/>
</dbReference>
<dbReference type="EC" id="3.6.1.11" evidence="5"/>
<feature type="domain" description="Ppx/GppA phosphatase C-terminal" evidence="4">
    <location>
        <begin position="307"/>
        <end position="465"/>
    </location>
</feature>
<dbReference type="Gene3D" id="3.30.420.40">
    <property type="match status" value="1"/>
</dbReference>
<dbReference type="InterPro" id="IPR003607">
    <property type="entry name" value="HD/PDEase_dom"/>
</dbReference>
<dbReference type="PANTHER" id="PTHR30005:SF0">
    <property type="entry name" value="RETROGRADE REGULATION PROTEIN 2"/>
    <property type="match status" value="1"/>
</dbReference>
<dbReference type="CDD" id="cd24052">
    <property type="entry name" value="ASKHA_NBD_HpPPX-GppA-like"/>
    <property type="match status" value="1"/>
</dbReference>
<dbReference type="InterPro" id="IPR003695">
    <property type="entry name" value="Ppx_GppA_N"/>
</dbReference>
<dbReference type="Pfam" id="PF02541">
    <property type="entry name" value="Ppx-GppA"/>
    <property type="match status" value="1"/>
</dbReference>
<evidence type="ECO:0000259" key="3">
    <source>
        <dbReference type="Pfam" id="PF02541"/>
    </source>
</evidence>
<evidence type="ECO:0000313" key="5">
    <source>
        <dbReference type="EMBL" id="CAA9503937.1"/>
    </source>
</evidence>
<proteinExistence type="inferred from homology"/>
<sequence>MGSNSFRLVVFTAADGWWKRTDEIHLAVRIGEGLDATGELGRKPMKRGLEAAEVFAHFCAASGIEDGDIKAVATSAIRDADNQRVFLDRVRERTGLSVQVLSREEEATFGYLAAVNSTTLTDGAVLDLGGGSLQLVEVQSRHSARLGSWPLGAVRMTEHFFDEDDPPPKKARKALRAHVAQLLHDEAAWLPRSGRRIVGIGGTMRNLAAAAQAEAGKPSTGVQGFAITRDALNDLIDRLQSMKAADRGSVKGIKYARADLILAGAIVVDSVLEHGGFEAIEVTEAGLREGIFFDSYLRGDPPLFDDVRRASVVNLAARYHVDPAHTEHVVRLALGLFDELAGAGLHPGDRWERELLFCACTLHDIGMSVDYDDHHKHSRYLILNAGLPGFAPREVALIAQAARYHRKGTPEFGELSPLASNGDVARLNRLSALLRLAEDLERSRDQSVRTAHVAADNGAIRLELEADGAAAVERWAAQREVDLFDRAFGRQLKVPAA</sequence>
<evidence type="ECO:0000256" key="1">
    <source>
        <dbReference type="ARBA" id="ARBA00007125"/>
    </source>
</evidence>
<dbReference type="Pfam" id="PF21447">
    <property type="entry name" value="Ppx-GppA_III"/>
    <property type="match status" value="1"/>
</dbReference>
<accession>A0A6J4SSB3</accession>
<comment type="similarity">
    <text evidence="1">Belongs to the GppA/Ppx family.</text>
</comment>
<keyword evidence="2 5" id="KW-0378">Hydrolase</keyword>